<dbReference type="Proteomes" id="UP000186323">
    <property type="component" value="Chromosome I"/>
</dbReference>
<organism evidence="1 2">
    <name type="scientific">Desulfovibrio piger</name>
    <dbReference type="NCBI Taxonomy" id="901"/>
    <lineage>
        <taxon>Bacteria</taxon>
        <taxon>Pseudomonadati</taxon>
        <taxon>Thermodesulfobacteriota</taxon>
        <taxon>Desulfovibrionia</taxon>
        <taxon>Desulfovibrionales</taxon>
        <taxon>Desulfovibrionaceae</taxon>
        <taxon>Desulfovibrio</taxon>
    </lineage>
</organism>
<accession>A0A1K1LFW1</accession>
<dbReference type="KEGG" id="dpg:DESPIGER_1754"/>
<keyword evidence="2" id="KW-1185">Reference proteome</keyword>
<name>A0A1K1LFW1_9BACT</name>
<evidence type="ECO:0000313" key="2">
    <source>
        <dbReference type="Proteomes" id="UP000186323"/>
    </source>
</evidence>
<proteinExistence type="predicted"/>
<protein>
    <submittedName>
        <fullName evidence="1">Mobile element protein</fullName>
    </submittedName>
</protein>
<evidence type="ECO:0000313" key="1">
    <source>
        <dbReference type="EMBL" id="SFV73586.1"/>
    </source>
</evidence>
<gene>
    <name evidence="1" type="ORF">DESPIGER_1754</name>
</gene>
<dbReference type="AlphaFoldDB" id="A0A1K1LFW1"/>
<dbReference type="EMBL" id="LT630450">
    <property type="protein sequence ID" value="SFV73586.1"/>
    <property type="molecule type" value="Genomic_DNA"/>
</dbReference>
<sequence length="87" mass="10540">MHHRFIRWRDKRLWEKLLEILIDDPDFAWLIVDTGPCGEHRGGAVFLPAPRQMKHHAATRYRWPWMRMVCQSEYLLQAMPQLLTSRQ</sequence>
<reference evidence="2" key="1">
    <citation type="submission" date="2016-10" db="EMBL/GenBank/DDBJ databases">
        <authorList>
            <person name="Wegmann U."/>
        </authorList>
    </citation>
    <scope>NUCLEOTIDE SEQUENCE [LARGE SCALE GENOMIC DNA]</scope>
</reference>